<dbReference type="EMBL" id="CP039692">
    <property type="protein sequence ID" value="QCI99753.1"/>
    <property type="molecule type" value="Genomic_DNA"/>
</dbReference>
<dbReference type="InterPro" id="IPR001789">
    <property type="entry name" value="Sig_transdc_resp-reg_receiver"/>
</dbReference>
<evidence type="ECO:0000259" key="5">
    <source>
        <dbReference type="PROSITE" id="PS51831"/>
    </source>
</evidence>
<dbReference type="InterPro" id="IPR003607">
    <property type="entry name" value="HD/PDEase_dom"/>
</dbReference>
<dbReference type="InterPro" id="IPR006674">
    <property type="entry name" value="HD_domain"/>
</dbReference>
<dbReference type="PROSITE" id="PS51831">
    <property type="entry name" value="HD"/>
    <property type="match status" value="1"/>
</dbReference>
<proteinExistence type="predicted"/>
<keyword evidence="1" id="KW-0597">Phosphoprotein</keyword>
<dbReference type="PROSITE" id="PS51832">
    <property type="entry name" value="HD_GYP"/>
    <property type="match status" value="1"/>
</dbReference>
<dbReference type="InterPro" id="IPR011006">
    <property type="entry name" value="CheY-like_superfamily"/>
</dbReference>
<feature type="modified residue" description="4-aspartylphosphate" evidence="1">
    <location>
        <position position="64"/>
    </location>
</feature>
<name>A0A4D7DQW9_9HYPH</name>
<accession>A0A4D7DQW9</accession>
<dbReference type="OrthoDB" id="9802066at2"/>
<protein>
    <submittedName>
        <fullName evidence="7">Response regulator</fullName>
    </submittedName>
</protein>
<evidence type="ECO:0000256" key="3">
    <source>
        <dbReference type="SAM" id="MobiDB-lite"/>
    </source>
</evidence>
<dbReference type="SUPFAM" id="SSF109604">
    <property type="entry name" value="HD-domain/PDEase-like"/>
    <property type="match status" value="1"/>
</dbReference>
<feature type="domain" description="HD" evidence="5">
    <location>
        <begin position="180"/>
        <end position="304"/>
    </location>
</feature>
<organism evidence="7 8">
    <name type="scientific">Agrobacterium larrymoorei</name>
    <dbReference type="NCBI Taxonomy" id="160699"/>
    <lineage>
        <taxon>Bacteria</taxon>
        <taxon>Pseudomonadati</taxon>
        <taxon>Pseudomonadota</taxon>
        <taxon>Alphaproteobacteria</taxon>
        <taxon>Hyphomicrobiales</taxon>
        <taxon>Rhizobiaceae</taxon>
        <taxon>Rhizobium/Agrobacterium group</taxon>
        <taxon>Agrobacterium</taxon>
    </lineage>
</organism>
<dbReference type="Proteomes" id="UP000298545">
    <property type="component" value="Chromosome linear"/>
</dbReference>
<dbReference type="PANTHER" id="PTHR45228:SF1">
    <property type="entry name" value="CYCLIC DI-GMP PHOSPHODIESTERASE TM_0186"/>
    <property type="match status" value="1"/>
</dbReference>
<dbReference type="SUPFAM" id="SSF52172">
    <property type="entry name" value="CheY-like"/>
    <property type="match status" value="1"/>
</dbReference>
<evidence type="ECO:0000313" key="8">
    <source>
        <dbReference type="Proteomes" id="UP000298545"/>
    </source>
</evidence>
<dbReference type="STRING" id="1367849.GCA_000518585_02213"/>
<dbReference type="GO" id="GO:0008081">
    <property type="term" value="F:phosphoric diester hydrolase activity"/>
    <property type="evidence" value="ECO:0007669"/>
    <property type="project" value="UniProtKB-ARBA"/>
</dbReference>
<dbReference type="PANTHER" id="PTHR45228">
    <property type="entry name" value="CYCLIC DI-GMP PHOSPHODIESTERASE TM_0186-RELATED"/>
    <property type="match status" value="1"/>
</dbReference>
<feature type="domain" description="Response regulatory" evidence="4">
    <location>
        <begin position="14"/>
        <end position="131"/>
    </location>
</feature>
<dbReference type="AlphaFoldDB" id="A0A4D7DQW9"/>
<sequence>MLFHIFKLPGANVKVVLVDDSKSALFALETSLNDLTGVTLISFLLPEEAIAYCLSHPVDLVFTDYVMPGQTGIDLIKTLKQSPDYAHVPMVMVTAEQDRGILIGAIEAGATEFIAKPFDKVELQARALNLLQLRRAHRELSRQTTILEDEVARATQELAAREEEMIWRLARAIEFRDGATGDHISRVAQISQFIAEDLGLDKETCRMIYLAAPLHDVGKIGISDSILLKPGRLTPEEIEEMRMHVEFGVQILGNGTSRLLKIAEAIAAGHHEKWDGTGYPKRIGGDAIPLVARIVAIADVFEALCTERPYKKAWPMDKARAHIVEQSGQHFDPACVAAFERQWPRIEALLTSKDAAPTASPSLVATTEDYASLTSPERQKQPEKLQESR</sequence>
<dbReference type="Pfam" id="PF13487">
    <property type="entry name" value="HD_5"/>
    <property type="match status" value="1"/>
</dbReference>
<evidence type="ECO:0000313" key="7">
    <source>
        <dbReference type="EMBL" id="QCI99753.1"/>
    </source>
</evidence>
<reference evidence="7 8" key="1">
    <citation type="submission" date="2019-04" db="EMBL/GenBank/DDBJ databases">
        <title>Complete genome sequence of Agrobacterium larrymoorei CFBP5473.</title>
        <authorList>
            <person name="Haryono M."/>
            <person name="Chou L."/>
            <person name="Lin Y.-C."/>
            <person name="Lai E.-M."/>
            <person name="Kuo C.-H."/>
        </authorList>
    </citation>
    <scope>NUCLEOTIDE SEQUENCE [LARGE SCALE GENOMIC DNA]</scope>
    <source>
        <strain evidence="7 8">CFBP5473</strain>
    </source>
</reference>
<dbReference type="Gene3D" id="1.10.3210.10">
    <property type="entry name" value="Hypothetical protein af1432"/>
    <property type="match status" value="1"/>
</dbReference>
<dbReference type="SMART" id="SM00471">
    <property type="entry name" value="HDc"/>
    <property type="match status" value="1"/>
</dbReference>
<dbReference type="GO" id="GO:0000160">
    <property type="term" value="P:phosphorelay signal transduction system"/>
    <property type="evidence" value="ECO:0007669"/>
    <property type="project" value="InterPro"/>
</dbReference>
<evidence type="ECO:0000256" key="2">
    <source>
        <dbReference type="SAM" id="Coils"/>
    </source>
</evidence>
<keyword evidence="2" id="KW-0175">Coiled coil</keyword>
<gene>
    <name evidence="7" type="ORF">CFBP5473_17450</name>
</gene>
<feature type="compositionally biased region" description="Basic and acidic residues" evidence="3">
    <location>
        <begin position="377"/>
        <end position="389"/>
    </location>
</feature>
<dbReference type="Gene3D" id="3.40.50.2300">
    <property type="match status" value="1"/>
</dbReference>
<evidence type="ECO:0000256" key="1">
    <source>
        <dbReference type="PROSITE-ProRule" id="PRU00169"/>
    </source>
</evidence>
<dbReference type="SMART" id="SM00448">
    <property type="entry name" value="REC"/>
    <property type="match status" value="1"/>
</dbReference>
<dbReference type="Pfam" id="PF00072">
    <property type="entry name" value="Response_reg"/>
    <property type="match status" value="1"/>
</dbReference>
<feature type="domain" description="HD-GYP" evidence="6">
    <location>
        <begin position="158"/>
        <end position="355"/>
    </location>
</feature>
<dbReference type="InterPro" id="IPR037522">
    <property type="entry name" value="HD_GYP_dom"/>
</dbReference>
<evidence type="ECO:0000259" key="6">
    <source>
        <dbReference type="PROSITE" id="PS51832"/>
    </source>
</evidence>
<dbReference type="PROSITE" id="PS50110">
    <property type="entry name" value="RESPONSE_REGULATORY"/>
    <property type="match status" value="1"/>
</dbReference>
<dbReference type="InterPro" id="IPR052020">
    <property type="entry name" value="Cyclic_di-GMP/3'3'-cGAMP_PDE"/>
</dbReference>
<dbReference type="CDD" id="cd00077">
    <property type="entry name" value="HDc"/>
    <property type="match status" value="1"/>
</dbReference>
<evidence type="ECO:0000259" key="4">
    <source>
        <dbReference type="PROSITE" id="PS50110"/>
    </source>
</evidence>
<feature type="region of interest" description="Disordered" evidence="3">
    <location>
        <begin position="355"/>
        <end position="389"/>
    </location>
</feature>
<feature type="coiled-coil region" evidence="2">
    <location>
        <begin position="130"/>
        <end position="164"/>
    </location>
</feature>
<dbReference type="KEGG" id="alf:CFBP5473_17450"/>